<gene>
    <name evidence="1" type="ORF">BCR35DRAFT_350345</name>
</gene>
<accession>A0A1Y2FZ02</accession>
<organism evidence="1 2">
    <name type="scientific">Leucosporidium creatinivorum</name>
    <dbReference type="NCBI Taxonomy" id="106004"/>
    <lineage>
        <taxon>Eukaryota</taxon>
        <taxon>Fungi</taxon>
        <taxon>Dikarya</taxon>
        <taxon>Basidiomycota</taxon>
        <taxon>Pucciniomycotina</taxon>
        <taxon>Microbotryomycetes</taxon>
        <taxon>Leucosporidiales</taxon>
        <taxon>Leucosporidium</taxon>
    </lineage>
</organism>
<dbReference type="InParanoid" id="A0A1Y2FZ02"/>
<name>A0A1Y2FZ02_9BASI</name>
<comment type="caution">
    <text evidence="1">The sequence shown here is derived from an EMBL/GenBank/DDBJ whole genome shotgun (WGS) entry which is preliminary data.</text>
</comment>
<dbReference type="Proteomes" id="UP000193467">
    <property type="component" value="Unassembled WGS sequence"/>
</dbReference>
<keyword evidence="2" id="KW-1185">Reference proteome</keyword>
<evidence type="ECO:0000313" key="2">
    <source>
        <dbReference type="Proteomes" id="UP000193467"/>
    </source>
</evidence>
<dbReference type="EMBL" id="MCGR01000006">
    <property type="protein sequence ID" value="ORY89345.1"/>
    <property type="molecule type" value="Genomic_DNA"/>
</dbReference>
<evidence type="ECO:0000313" key="1">
    <source>
        <dbReference type="EMBL" id="ORY89345.1"/>
    </source>
</evidence>
<sequence length="392" mass="44412">MHSLSPSNAPQLPTELLVEIINLSLPHSISSDESWSEHASLLSKYSLVSRIWRKIAQAKLYERIVVRSAKAANRLCRTLSGQYSERRDLAPLCKSLRLGRTFGYDYAVADDLRFRELVKLMANVEELELRSVRDLVPWHWMRCTELRQLRLERCTLVKGMGEGPPRVTSNISHLLLAESDIFAGAFRPKAYPKLTFLSLGACNDSAGHDRQDLTKALLKDFAPQLEAFRADELSMPLVRNWKPKWKSLRAYGVRLWLPYFNDGSHYSWLNLPEKVVLEHLYFEDPVLAGRVPELNAWEAHATLVVELLEADPIAPALSSIKTIHLPGSPDSSGDNASKVRDLVSRLTKLGEEKEVEITWSEEVAEGETDEDRAVWTKDDSFLSFMKSVSGRS</sequence>
<reference evidence="1 2" key="1">
    <citation type="submission" date="2016-07" db="EMBL/GenBank/DDBJ databases">
        <title>Pervasive Adenine N6-methylation of Active Genes in Fungi.</title>
        <authorList>
            <consortium name="DOE Joint Genome Institute"/>
            <person name="Mondo S.J."/>
            <person name="Dannebaum R.O."/>
            <person name="Kuo R.C."/>
            <person name="Labutti K."/>
            <person name="Haridas S."/>
            <person name="Kuo A."/>
            <person name="Salamov A."/>
            <person name="Ahrendt S.R."/>
            <person name="Lipzen A."/>
            <person name="Sullivan W."/>
            <person name="Andreopoulos W.B."/>
            <person name="Clum A."/>
            <person name="Lindquist E."/>
            <person name="Daum C."/>
            <person name="Ramamoorthy G.K."/>
            <person name="Gryganskyi A."/>
            <person name="Culley D."/>
            <person name="Magnuson J.K."/>
            <person name="James T.Y."/>
            <person name="O'Malley M.A."/>
            <person name="Stajich J.E."/>
            <person name="Spatafora J.W."/>
            <person name="Visel A."/>
            <person name="Grigoriev I.V."/>
        </authorList>
    </citation>
    <scope>NUCLEOTIDE SEQUENCE [LARGE SCALE GENOMIC DNA]</scope>
    <source>
        <strain evidence="1 2">62-1032</strain>
    </source>
</reference>
<dbReference type="AlphaFoldDB" id="A0A1Y2FZ02"/>
<proteinExistence type="predicted"/>
<protein>
    <submittedName>
        <fullName evidence="1">Uncharacterized protein</fullName>
    </submittedName>
</protein>